<comment type="caution">
    <text evidence="1">The sequence shown here is derived from an EMBL/GenBank/DDBJ whole genome shotgun (WGS) entry which is preliminary data.</text>
</comment>
<accession>A0A1G5HE86</accession>
<organism evidence="1 2">
    <name type="scientific">Legionella micdadei</name>
    <name type="common">Tatlockia micdadei</name>
    <dbReference type="NCBI Taxonomy" id="451"/>
    <lineage>
        <taxon>Bacteria</taxon>
        <taxon>Pseudomonadati</taxon>
        <taxon>Pseudomonadota</taxon>
        <taxon>Gammaproteobacteria</taxon>
        <taxon>Legionellales</taxon>
        <taxon>Legionellaceae</taxon>
        <taxon>Legionella</taxon>
    </lineage>
</organism>
<evidence type="ECO:0000313" key="2">
    <source>
        <dbReference type="Proteomes" id="UP000182998"/>
    </source>
</evidence>
<reference evidence="1 2" key="1">
    <citation type="submission" date="2016-10" db="EMBL/GenBank/DDBJ databases">
        <authorList>
            <person name="Varghese N."/>
            <person name="Submissions S."/>
        </authorList>
    </citation>
    <scope>NUCLEOTIDE SEQUENCE [LARGE SCALE GENOMIC DNA]</scope>
    <source>
        <strain evidence="1 2">ATCC 33218</strain>
    </source>
</reference>
<dbReference type="Proteomes" id="UP000182998">
    <property type="component" value="Unassembled WGS sequence"/>
</dbReference>
<dbReference type="EMBL" id="FMVN01000011">
    <property type="protein sequence ID" value="SCY62093.1"/>
    <property type="molecule type" value="Genomic_DNA"/>
</dbReference>
<proteinExistence type="predicted"/>
<name>A0A1G5HE86_LEGMI</name>
<protein>
    <recommendedName>
        <fullName evidence="3">Transposase</fullName>
    </recommendedName>
</protein>
<evidence type="ECO:0008006" key="3">
    <source>
        <dbReference type="Google" id="ProtNLM"/>
    </source>
</evidence>
<sequence>MPFQGSFIRNANKVLKKMGYLKQSLKPLKIKILNWILKLADSV</sequence>
<gene>
    <name evidence="1" type="ORF">SAMN02982997_02274</name>
</gene>
<keyword evidence="2" id="KW-1185">Reference proteome</keyword>
<evidence type="ECO:0000313" key="1">
    <source>
        <dbReference type="EMBL" id="SCY62093.1"/>
    </source>
</evidence>